<dbReference type="Proteomes" id="UP000245507">
    <property type="component" value="Unassembled WGS sequence"/>
</dbReference>
<dbReference type="OrthoDB" id="3268863at2"/>
<keyword evidence="2" id="KW-1185">Reference proteome</keyword>
<dbReference type="EMBL" id="QGDD01000014">
    <property type="protein sequence ID" value="PWN00887.1"/>
    <property type="molecule type" value="Genomic_DNA"/>
</dbReference>
<accession>A0A316T9I0</accession>
<reference evidence="1 2" key="1">
    <citation type="submission" date="2018-05" db="EMBL/GenBank/DDBJ databases">
        <title>Nocardioides silvaticus genome.</title>
        <authorList>
            <person name="Li C."/>
            <person name="Wang G."/>
        </authorList>
    </citation>
    <scope>NUCLEOTIDE SEQUENCE [LARGE SCALE GENOMIC DNA]</scope>
    <source>
        <strain evidence="1 2">CCTCC AB 2018079</strain>
    </source>
</reference>
<evidence type="ECO:0000313" key="1">
    <source>
        <dbReference type="EMBL" id="PWN00887.1"/>
    </source>
</evidence>
<dbReference type="InterPro" id="IPR021678">
    <property type="entry name" value="DUF3263"/>
</dbReference>
<name>A0A316T9I0_9ACTN</name>
<comment type="caution">
    <text evidence="1">The sequence shown here is derived from an EMBL/GenBank/DDBJ whole genome shotgun (WGS) entry which is preliminary data.</text>
</comment>
<dbReference type="RefSeq" id="WP_109697488.1">
    <property type="nucleotide sequence ID" value="NZ_QGDD01000014.1"/>
</dbReference>
<gene>
    <name evidence="1" type="ORF">DJ010_21415</name>
</gene>
<dbReference type="AlphaFoldDB" id="A0A316T9I0"/>
<evidence type="ECO:0000313" key="2">
    <source>
        <dbReference type="Proteomes" id="UP000245507"/>
    </source>
</evidence>
<organism evidence="1 2">
    <name type="scientific">Nocardioides silvaticus</name>
    <dbReference type="NCBI Taxonomy" id="2201891"/>
    <lineage>
        <taxon>Bacteria</taxon>
        <taxon>Bacillati</taxon>
        <taxon>Actinomycetota</taxon>
        <taxon>Actinomycetes</taxon>
        <taxon>Propionibacteriales</taxon>
        <taxon>Nocardioidaceae</taxon>
        <taxon>Nocardioides</taxon>
    </lineage>
</organism>
<protein>
    <submittedName>
        <fullName evidence="1">DUF3263 domain-containing protein</fullName>
    </submittedName>
</protein>
<dbReference type="Pfam" id="PF11662">
    <property type="entry name" value="DUF3263"/>
    <property type="match status" value="1"/>
</dbReference>
<sequence length="80" mass="9330">MALTDTELAMLELERSWFTVAGTKDEAIRERFGMSSAAYYQALNALIEREDAVEADPLTVRRLRRMRDRRRAERAGRRVI</sequence>
<proteinExistence type="predicted"/>